<dbReference type="OrthoDB" id="6370831at2759"/>
<keyword evidence="3" id="KW-0325">Glycoprotein</keyword>
<comment type="caution">
    <text evidence="7">The sequence shown here is derived from an EMBL/GenBank/DDBJ whole genome shotgun (WGS) entry which is preliminary data.</text>
</comment>
<evidence type="ECO:0000256" key="4">
    <source>
        <dbReference type="ARBA" id="ARBA00023319"/>
    </source>
</evidence>
<dbReference type="AlphaFoldDB" id="A0A7K9YDV5"/>
<evidence type="ECO:0000313" key="8">
    <source>
        <dbReference type="Proteomes" id="UP000522663"/>
    </source>
</evidence>
<dbReference type="SMART" id="SM00406">
    <property type="entry name" value="IGv"/>
    <property type="match status" value="1"/>
</dbReference>
<sequence length="235" mass="25992">GAQERWNFRLQQPESRVWVTTGQTLTLTCTVPGSGPVGPVKWLKGWGSTNQTVYDQKGSSHRVMRAVNESNTDFTIRIEDVRPEDAGTYYCVKFNKTNLGNEVFTRGQGTEVLVHESSPFPSVEVAAAVLCFILLIFVFAFCLYRRKQRGEEQSQHVAEVTTGSCLPFPVPCCAKTPSCHAGQILARFSAFLQQSNDVNKDIHYADLQPLPTARWPNSSPGAECSEYASIRGAAK</sequence>
<dbReference type="Proteomes" id="UP000522663">
    <property type="component" value="Unassembled WGS sequence"/>
</dbReference>
<feature type="non-terminal residue" evidence="7">
    <location>
        <position position="1"/>
    </location>
</feature>
<dbReference type="EMBL" id="VXAB01003984">
    <property type="protein sequence ID" value="NXJ07154.1"/>
    <property type="molecule type" value="Genomic_DNA"/>
</dbReference>
<dbReference type="Pfam" id="PF07686">
    <property type="entry name" value="V-set"/>
    <property type="match status" value="1"/>
</dbReference>
<dbReference type="SMART" id="SM00408">
    <property type="entry name" value="IGc2"/>
    <property type="match status" value="1"/>
</dbReference>
<dbReference type="InterPro" id="IPR007110">
    <property type="entry name" value="Ig-like_dom"/>
</dbReference>
<evidence type="ECO:0000259" key="6">
    <source>
        <dbReference type="PROSITE" id="PS50835"/>
    </source>
</evidence>
<feature type="transmembrane region" description="Helical" evidence="5">
    <location>
        <begin position="125"/>
        <end position="144"/>
    </location>
</feature>
<dbReference type="Gene3D" id="2.60.40.10">
    <property type="entry name" value="Immunoglobulins"/>
    <property type="match status" value="1"/>
</dbReference>
<dbReference type="InterPro" id="IPR013783">
    <property type="entry name" value="Ig-like_fold"/>
</dbReference>
<dbReference type="PROSITE" id="PS50835">
    <property type="entry name" value="IG_LIKE"/>
    <property type="match status" value="1"/>
</dbReference>
<dbReference type="InterPro" id="IPR051755">
    <property type="entry name" value="Ig-like_CS_Receptor"/>
</dbReference>
<dbReference type="PANTHER" id="PTHR19971">
    <property type="entry name" value="SIGNAL-REGULATORY PROTEIN BETA"/>
    <property type="match status" value="1"/>
</dbReference>
<feature type="non-terminal residue" evidence="7">
    <location>
        <position position="235"/>
    </location>
</feature>
<evidence type="ECO:0000256" key="2">
    <source>
        <dbReference type="ARBA" id="ARBA00023157"/>
    </source>
</evidence>
<name>A0A7K9YDV5_9GALL</name>
<evidence type="ECO:0000313" key="7">
    <source>
        <dbReference type="EMBL" id="NXJ07154.1"/>
    </source>
</evidence>
<dbReference type="InterPro" id="IPR036179">
    <property type="entry name" value="Ig-like_dom_sf"/>
</dbReference>
<evidence type="ECO:0000256" key="5">
    <source>
        <dbReference type="SAM" id="Phobius"/>
    </source>
</evidence>
<keyword evidence="4" id="KW-0393">Immunoglobulin domain</keyword>
<protein>
    <submittedName>
        <fullName evidence="7">SIRB2 protein</fullName>
    </submittedName>
</protein>
<evidence type="ECO:0000256" key="3">
    <source>
        <dbReference type="ARBA" id="ARBA00023180"/>
    </source>
</evidence>
<keyword evidence="8" id="KW-1185">Reference proteome</keyword>
<evidence type="ECO:0000256" key="1">
    <source>
        <dbReference type="ARBA" id="ARBA00022729"/>
    </source>
</evidence>
<feature type="domain" description="Ig-like" evidence="6">
    <location>
        <begin position="19"/>
        <end position="91"/>
    </location>
</feature>
<keyword evidence="5" id="KW-1133">Transmembrane helix</keyword>
<keyword evidence="2" id="KW-1015">Disulfide bond</keyword>
<gene>
    <name evidence="7" type="primary">Sirpb2</name>
    <name evidence="7" type="ORF">ODOGUJ_R06763</name>
</gene>
<dbReference type="SUPFAM" id="SSF48726">
    <property type="entry name" value="Immunoglobulin"/>
    <property type="match status" value="1"/>
</dbReference>
<dbReference type="InterPro" id="IPR003599">
    <property type="entry name" value="Ig_sub"/>
</dbReference>
<dbReference type="FunFam" id="2.60.40.10:FF:000295">
    <property type="entry name" value="Tyrosine-protein phosphatase non-receptor type substrate 1"/>
    <property type="match status" value="1"/>
</dbReference>
<proteinExistence type="predicted"/>
<keyword evidence="5" id="KW-0812">Transmembrane</keyword>
<dbReference type="SMART" id="SM00409">
    <property type="entry name" value="IG"/>
    <property type="match status" value="1"/>
</dbReference>
<dbReference type="InterPro" id="IPR013106">
    <property type="entry name" value="Ig_V-set"/>
</dbReference>
<reference evidence="7 8" key="1">
    <citation type="submission" date="2019-09" db="EMBL/GenBank/DDBJ databases">
        <title>Bird 10,000 Genomes (B10K) Project - Family phase.</title>
        <authorList>
            <person name="Zhang G."/>
        </authorList>
    </citation>
    <scope>NUCLEOTIDE SEQUENCE [LARGE SCALE GENOMIC DNA]</scope>
    <source>
        <strain evidence="7">B10K-DU-001-53</strain>
        <tissue evidence="7">Muscle</tissue>
    </source>
</reference>
<accession>A0A7K9YDV5</accession>
<keyword evidence="1" id="KW-0732">Signal</keyword>
<dbReference type="InterPro" id="IPR003598">
    <property type="entry name" value="Ig_sub2"/>
</dbReference>
<keyword evidence="5" id="KW-0472">Membrane</keyword>
<organism evidence="7 8">
    <name type="scientific">Odontophorus gujanensis</name>
    <name type="common">marbled wood quail</name>
    <dbReference type="NCBI Taxonomy" id="886794"/>
    <lineage>
        <taxon>Eukaryota</taxon>
        <taxon>Metazoa</taxon>
        <taxon>Chordata</taxon>
        <taxon>Craniata</taxon>
        <taxon>Vertebrata</taxon>
        <taxon>Euteleostomi</taxon>
        <taxon>Archelosauria</taxon>
        <taxon>Archosauria</taxon>
        <taxon>Dinosauria</taxon>
        <taxon>Saurischia</taxon>
        <taxon>Theropoda</taxon>
        <taxon>Coelurosauria</taxon>
        <taxon>Aves</taxon>
        <taxon>Neognathae</taxon>
        <taxon>Galloanserae</taxon>
        <taxon>Galliformes</taxon>
        <taxon>Odontophoridae</taxon>
        <taxon>Odontophorus</taxon>
    </lineage>
</organism>